<evidence type="ECO:0000259" key="6">
    <source>
        <dbReference type="Pfam" id="PF03946"/>
    </source>
</evidence>
<protein>
    <submittedName>
        <fullName evidence="7">Ribosomal protein L11</fullName>
    </submittedName>
</protein>
<dbReference type="AlphaFoldDB" id="Q9G896"/>
<evidence type="ECO:0000313" key="7">
    <source>
        <dbReference type="EMBL" id="AAG13677.1"/>
    </source>
</evidence>
<sequence>MIKRYKEVFKVTINANKASPTPPIGPMFGQRGINIMDFSKEFNNNTKEFKDEMPIPVEITLNKNRSILINIKKPKTSYIIKKLCNILKGSSQAKHSIISNIKIQHIYEIVKMLNKNNLTENEFKNECKVLMASAKSMGIEITK</sequence>
<name>Q9G896_MALJA</name>
<dbReference type="GO" id="GO:0006412">
    <property type="term" value="P:translation"/>
    <property type="evidence" value="ECO:0007669"/>
    <property type="project" value="InterPro"/>
</dbReference>
<evidence type="ECO:0000256" key="3">
    <source>
        <dbReference type="ARBA" id="ARBA00023274"/>
    </source>
</evidence>
<dbReference type="PANTHER" id="PTHR11661">
    <property type="entry name" value="60S RIBOSOMAL PROTEIN L12"/>
    <property type="match status" value="1"/>
</dbReference>
<proteinExistence type="inferred from homology"/>
<geneLocation type="mitochondrion" evidence="7"/>
<dbReference type="InterPro" id="IPR020784">
    <property type="entry name" value="Ribosomal_uL11_N"/>
</dbReference>
<feature type="domain" description="Large ribosomal subunit protein uL11 N-terminal" evidence="6">
    <location>
        <begin position="10"/>
        <end position="66"/>
    </location>
</feature>
<dbReference type="GO" id="GO:0003735">
    <property type="term" value="F:structural constituent of ribosome"/>
    <property type="evidence" value="ECO:0007669"/>
    <property type="project" value="InterPro"/>
</dbReference>
<evidence type="ECO:0000256" key="1">
    <source>
        <dbReference type="ARBA" id="ARBA00010537"/>
    </source>
</evidence>
<dbReference type="InterPro" id="IPR036796">
    <property type="entry name" value="Ribosomal_uL11_N_sf"/>
</dbReference>
<dbReference type="GO" id="GO:0070180">
    <property type="term" value="F:large ribosomal subunit rRNA binding"/>
    <property type="evidence" value="ECO:0007669"/>
    <property type="project" value="TreeGrafter"/>
</dbReference>
<keyword evidence="3 4" id="KW-0687">Ribonucleoprotein</keyword>
<dbReference type="Gene3D" id="3.30.1550.10">
    <property type="entry name" value="Ribosomal protein L11/L12, N-terminal domain"/>
    <property type="match status" value="1"/>
</dbReference>
<keyword evidence="2 4" id="KW-0689">Ribosomal protein</keyword>
<dbReference type="GeneID" id="801269"/>
<reference evidence="7" key="1">
    <citation type="submission" date="2000-08" db="EMBL/GenBank/DDBJ databases">
        <title>Comparative analysis of mitochondrial genomes of the ancient jakobid protists.</title>
        <authorList>
            <person name="Burger G."/>
            <person name="O'Kelly C.J."/>
            <person name="Gray W.M."/>
        </authorList>
    </citation>
    <scope>NUCLEOTIDE SEQUENCE</scope>
    <source>
        <strain evidence="7">ATCC 50310</strain>
    </source>
</reference>
<dbReference type="Pfam" id="PF00298">
    <property type="entry name" value="Ribosomal_L11"/>
    <property type="match status" value="1"/>
</dbReference>
<dbReference type="RefSeq" id="NP_066310.1">
    <property type="nucleotide sequence ID" value="NC_002553.1"/>
</dbReference>
<dbReference type="HAMAP" id="MF_00736">
    <property type="entry name" value="Ribosomal_uL11"/>
    <property type="match status" value="1"/>
</dbReference>
<dbReference type="PANTHER" id="PTHR11661:SF1">
    <property type="entry name" value="LARGE RIBOSOMAL SUBUNIT PROTEIN UL11M"/>
    <property type="match status" value="1"/>
</dbReference>
<evidence type="ECO:0000256" key="2">
    <source>
        <dbReference type="ARBA" id="ARBA00022980"/>
    </source>
</evidence>
<dbReference type="SMART" id="SM00649">
    <property type="entry name" value="RL11"/>
    <property type="match status" value="1"/>
</dbReference>
<keyword evidence="7" id="KW-0496">Mitochondrion</keyword>
<gene>
    <name evidence="7" type="primary">rpl11</name>
</gene>
<dbReference type="InterPro" id="IPR000911">
    <property type="entry name" value="Ribosomal_uL11"/>
</dbReference>
<dbReference type="Pfam" id="PF03946">
    <property type="entry name" value="Ribosomal_L11_N"/>
    <property type="match status" value="1"/>
</dbReference>
<dbReference type="SUPFAM" id="SSF54747">
    <property type="entry name" value="Ribosomal L11/L12e N-terminal domain"/>
    <property type="match status" value="1"/>
</dbReference>
<comment type="similarity">
    <text evidence="1 4">Belongs to the universal ribosomal protein uL11 family.</text>
</comment>
<dbReference type="SUPFAM" id="SSF46906">
    <property type="entry name" value="Ribosomal protein L11, C-terminal domain"/>
    <property type="match status" value="1"/>
</dbReference>
<evidence type="ECO:0000256" key="4">
    <source>
        <dbReference type="RuleBase" id="RU003978"/>
    </source>
</evidence>
<accession>Q9G896</accession>
<dbReference type="GO" id="GO:0005762">
    <property type="term" value="C:mitochondrial large ribosomal subunit"/>
    <property type="evidence" value="ECO:0007669"/>
    <property type="project" value="TreeGrafter"/>
</dbReference>
<dbReference type="InterPro" id="IPR036769">
    <property type="entry name" value="Ribosomal_uL11_C_sf"/>
</dbReference>
<dbReference type="InterPro" id="IPR020783">
    <property type="entry name" value="Ribosomal_uL11_C"/>
</dbReference>
<dbReference type="Gene3D" id="1.10.10.250">
    <property type="entry name" value="Ribosomal protein L11, C-terminal domain"/>
    <property type="match status" value="1"/>
</dbReference>
<organism evidence="7">
    <name type="scientific">Malawimonas jakobiformis</name>
    <name type="common">Flagellated protozoan</name>
    <dbReference type="NCBI Taxonomy" id="136089"/>
    <lineage>
        <taxon>Eukaryota</taxon>
        <taxon>Malawimonadida</taxon>
        <taxon>Malawimonadidae</taxon>
        <taxon>Malawimonas</taxon>
    </lineage>
</organism>
<feature type="domain" description="Large ribosomal subunit protein uL11 C-terminal" evidence="5">
    <location>
        <begin position="72"/>
        <end position="141"/>
    </location>
</feature>
<dbReference type="EMBL" id="AF295546">
    <property type="protein sequence ID" value="AAG13677.1"/>
    <property type="molecule type" value="Genomic_DNA"/>
</dbReference>
<dbReference type="CDD" id="cd00349">
    <property type="entry name" value="Ribosomal_L11"/>
    <property type="match status" value="1"/>
</dbReference>
<evidence type="ECO:0000259" key="5">
    <source>
        <dbReference type="Pfam" id="PF00298"/>
    </source>
</evidence>